<organism evidence="9 10">
    <name type="scientific">Eleutherodactylus coqui</name>
    <name type="common">Puerto Rican coqui</name>
    <dbReference type="NCBI Taxonomy" id="57060"/>
    <lineage>
        <taxon>Eukaryota</taxon>
        <taxon>Metazoa</taxon>
        <taxon>Chordata</taxon>
        <taxon>Craniata</taxon>
        <taxon>Vertebrata</taxon>
        <taxon>Euteleostomi</taxon>
        <taxon>Amphibia</taxon>
        <taxon>Batrachia</taxon>
        <taxon>Anura</taxon>
        <taxon>Neobatrachia</taxon>
        <taxon>Hyloidea</taxon>
        <taxon>Eleutherodactylidae</taxon>
        <taxon>Eleutherodactylinae</taxon>
        <taxon>Eleutherodactylus</taxon>
        <taxon>Eleutherodactylus</taxon>
    </lineage>
</organism>
<protein>
    <recommendedName>
        <fullName evidence="8">C-type lectin domain-containing protein</fullName>
    </recommendedName>
</protein>
<evidence type="ECO:0000256" key="7">
    <source>
        <dbReference type="SAM" id="MobiDB-lite"/>
    </source>
</evidence>
<feature type="repeat" description="CSPG" evidence="6">
    <location>
        <begin position="335"/>
        <end position="437"/>
    </location>
</feature>
<dbReference type="Pfam" id="PF03160">
    <property type="entry name" value="Calx-beta"/>
    <property type="match status" value="1"/>
</dbReference>
<dbReference type="SMART" id="SM00034">
    <property type="entry name" value="CLECT"/>
    <property type="match status" value="1"/>
</dbReference>
<dbReference type="InterPro" id="IPR038081">
    <property type="entry name" value="CalX-like_sf"/>
</dbReference>
<feature type="repeat" description="CSPG" evidence="6">
    <location>
        <begin position="705"/>
        <end position="797"/>
    </location>
</feature>
<feature type="compositionally biased region" description="Polar residues" evidence="7">
    <location>
        <begin position="1287"/>
        <end position="1296"/>
    </location>
</feature>
<keyword evidence="2" id="KW-0732">Signal</keyword>
<keyword evidence="10" id="KW-1185">Reference proteome</keyword>
<evidence type="ECO:0000256" key="3">
    <source>
        <dbReference type="ARBA" id="ARBA00022737"/>
    </source>
</evidence>
<dbReference type="SUPFAM" id="SSF56436">
    <property type="entry name" value="C-type lectin-like"/>
    <property type="match status" value="1"/>
</dbReference>
<dbReference type="InterPro" id="IPR001304">
    <property type="entry name" value="C-type_lectin-like"/>
</dbReference>
<comment type="similarity">
    <text evidence="1">Belongs to the FRAS1 family.</text>
</comment>
<name>A0A8J6F9C5_ELECQ</name>
<dbReference type="InterPro" id="IPR039005">
    <property type="entry name" value="CSPG_rpt"/>
</dbReference>
<dbReference type="PROSITE" id="PS51854">
    <property type="entry name" value="CSPG"/>
    <property type="match status" value="8"/>
</dbReference>
<dbReference type="InterPro" id="IPR016187">
    <property type="entry name" value="CTDL_fold"/>
</dbReference>
<dbReference type="InterPro" id="IPR051561">
    <property type="entry name" value="FRAS1_ECM"/>
</dbReference>
<feature type="repeat" description="CSPG" evidence="6">
    <location>
        <begin position="587"/>
        <end position="684"/>
    </location>
</feature>
<feature type="repeat" description="CSPG" evidence="6">
    <location>
        <begin position="198"/>
        <end position="293"/>
    </location>
</feature>
<dbReference type="CDD" id="cd00037">
    <property type="entry name" value="CLECT"/>
    <property type="match status" value="1"/>
</dbReference>
<dbReference type="PANTHER" id="PTHR45739">
    <property type="entry name" value="MATRIX PROTEIN, PUTATIVE-RELATED"/>
    <property type="match status" value="1"/>
</dbReference>
<dbReference type="OrthoDB" id="430044at2759"/>
<feature type="region of interest" description="Disordered" evidence="7">
    <location>
        <begin position="1189"/>
        <end position="1236"/>
    </location>
</feature>
<reference evidence="9" key="1">
    <citation type="thesis" date="2020" institute="ProQuest LLC" country="789 East Eisenhower Parkway, Ann Arbor, MI, USA">
        <title>Comparative Genomics and Chromosome Evolution.</title>
        <authorList>
            <person name="Mudd A.B."/>
        </authorList>
    </citation>
    <scope>NUCLEOTIDE SEQUENCE</scope>
    <source>
        <strain evidence="9">HN-11 Male</strain>
        <tissue evidence="9">Kidney and liver</tissue>
    </source>
</reference>
<dbReference type="PANTHER" id="PTHR45739:SF3">
    <property type="entry name" value="FRAS-RELATED EXTRACELLULAR MATRIX PROTEIN 1B PRECURSOR"/>
    <property type="match status" value="1"/>
</dbReference>
<dbReference type="EMBL" id="WNTK01000005">
    <property type="protein sequence ID" value="KAG9482905.1"/>
    <property type="molecule type" value="Genomic_DNA"/>
</dbReference>
<evidence type="ECO:0000259" key="8">
    <source>
        <dbReference type="PROSITE" id="PS50041"/>
    </source>
</evidence>
<evidence type="ECO:0000256" key="4">
    <source>
        <dbReference type="ARBA" id="ARBA00022837"/>
    </source>
</evidence>
<dbReference type="GO" id="GO:0007154">
    <property type="term" value="P:cell communication"/>
    <property type="evidence" value="ECO:0007669"/>
    <property type="project" value="InterPro"/>
</dbReference>
<feature type="repeat" description="CSPG" evidence="6">
    <location>
        <begin position="458"/>
        <end position="566"/>
    </location>
</feature>
<dbReference type="Gene3D" id="2.60.40.2030">
    <property type="match status" value="1"/>
</dbReference>
<keyword evidence="5" id="KW-0325">Glycoprotein</keyword>
<evidence type="ECO:0000256" key="1">
    <source>
        <dbReference type="ARBA" id="ARBA00005529"/>
    </source>
</evidence>
<dbReference type="GO" id="GO:0016020">
    <property type="term" value="C:membrane"/>
    <property type="evidence" value="ECO:0007669"/>
    <property type="project" value="InterPro"/>
</dbReference>
<dbReference type="InterPro" id="IPR003644">
    <property type="entry name" value="Calx_beta"/>
</dbReference>
<dbReference type="GO" id="GO:0009653">
    <property type="term" value="P:anatomical structure morphogenesis"/>
    <property type="evidence" value="ECO:0007669"/>
    <property type="project" value="TreeGrafter"/>
</dbReference>
<dbReference type="Pfam" id="PF16184">
    <property type="entry name" value="Cadherin_3"/>
    <property type="match status" value="8"/>
</dbReference>
<evidence type="ECO:0000256" key="5">
    <source>
        <dbReference type="ARBA" id="ARBA00023180"/>
    </source>
</evidence>
<feature type="repeat" description="CSPG" evidence="6">
    <location>
        <begin position="818"/>
        <end position="908"/>
    </location>
</feature>
<dbReference type="Pfam" id="PF00059">
    <property type="entry name" value="Lectin_C"/>
    <property type="match status" value="1"/>
</dbReference>
<dbReference type="PROSITE" id="PS50041">
    <property type="entry name" value="C_TYPE_LECTIN_2"/>
    <property type="match status" value="1"/>
</dbReference>
<dbReference type="SMART" id="SM00237">
    <property type="entry name" value="Calx_beta"/>
    <property type="match status" value="1"/>
</dbReference>
<evidence type="ECO:0000256" key="2">
    <source>
        <dbReference type="ARBA" id="ARBA00022729"/>
    </source>
</evidence>
<feature type="repeat" description="CSPG" evidence="6">
    <location>
        <begin position="87"/>
        <end position="178"/>
    </location>
</feature>
<keyword evidence="4" id="KW-0106">Calcium</keyword>
<accession>A0A8J6F9C5</accession>
<feature type="domain" description="C-type lectin" evidence="8">
    <location>
        <begin position="1311"/>
        <end position="1425"/>
    </location>
</feature>
<proteinExistence type="inferred from homology"/>
<dbReference type="Proteomes" id="UP000770717">
    <property type="component" value="Unassembled WGS sequence"/>
</dbReference>
<feature type="repeat" description="CSPG" evidence="6">
    <location>
        <begin position="939"/>
        <end position="1036"/>
    </location>
</feature>
<comment type="caution">
    <text evidence="9">The sequence shown here is derived from an EMBL/GenBank/DDBJ whole genome shotgun (WGS) entry which is preliminary data.</text>
</comment>
<feature type="compositionally biased region" description="Basic and acidic residues" evidence="7">
    <location>
        <begin position="1191"/>
        <end position="1200"/>
    </location>
</feature>
<keyword evidence="3" id="KW-0677">Repeat</keyword>
<evidence type="ECO:0000313" key="9">
    <source>
        <dbReference type="EMBL" id="KAG9482905.1"/>
    </source>
</evidence>
<gene>
    <name evidence="9" type="ORF">GDO78_009060</name>
</gene>
<feature type="region of interest" description="Disordered" evidence="7">
    <location>
        <begin position="1269"/>
        <end position="1304"/>
    </location>
</feature>
<evidence type="ECO:0000256" key="6">
    <source>
        <dbReference type="PROSITE-ProRule" id="PRU01201"/>
    </source>
</evidence>
<dbReference type="InterPro" id="IPR016186">
    <property type="entry name" value="C-type_lectin-like/link_sf"/>
</dbReference>
<dbReference type="SUPFAM" id="SSF141072">
    <property type="entry name" value="CalX-like"/>
    <property type="match status" value="1"/>
</dbReference>
<dbReference type="Gene3D" id="3.10.100.10">
    <property type="entry name" value="Mannose-Binding Protein A, subunit A"/>
    <property type="match status" value="1"/>
</dbReference>
<sequence length="1428" mass="158747">MSPGLQDAGKLIFLDASRLLEKNPSIASLSSFTQHAVNHMKVAYMPPIQDIGPDTLHVQFEFSVSDQHGGRLTGLIFNITVLPVDDKVPKIFAHPVRTEEGASCLITGESLVISDEDTKSESLRIILKSGPRHGNVELRGVPITEGSAFSLEELRTFKVRYQHDDSESLEDTITFTVTDGINSVDGELEVQISPVNDEPPELRSGLKSTLFCPEGSYIYITTENLYATDPDSDDTRLTYMIARIPLYGMIQREGVMVEKFTQLDVVRGLITYRHTGGEIGARPRMDTVTLIVSDGESVSADTCCIEGPPPPPIPLHASLPVYDLNITLTPINNQLPVIIIGDVFVVDEGFSSLLSVNHVNASDVDTLADELIFIMETQPQYGYLESTIPSPGSEKSTAETRISSFSLQHVSAGYIRYVQSHHQHIEPTSDFFMISSTDSIQKSMIVPFYIVIKPVNDEEPRLHVSNVTVMEGGSCEIGPATLNAEDLDIPPDILRFSIVVPPAHGKLLHHLHAADISQYKQLDPTETHWEVLMDAFTLDALKQGMTIVYTHDGSETQQDGFTVQLTDGKHTVQQTLRVHITPVNDEKPQLIRNGGLEVDAAGNKVISCLVLEAEDKDSPRTSVYYVINNAPMFGELKKKVDSSWVTLYAGMNFTQQDIDLNEIWYFHTVILGCKGYDSFRFYVTDGEHNLVPQTFFISILNLEKGDIVLLTSPVTLTEGDRVTLMTDVLMATDGTGKPEKLLYAVSVPPVHGQIEYINFPGVPISSFSQLDVAAQKVCYVHDNSREAGKDSFSFTVSNGLKAKDGSLEFIIIKTDRIPPTLLNNKGLQILEGEAIIITSDFLQITDPDSPLEKLIYTITESPQHGQLYLNGDVLQQNQFTQNDINNLYLSYRHYGGPGELDHFSFTVTDDTNIGFLLNGQLKEDSAVFVIEVNHVDKMPPKLVKKENPSTVETLKDGRSAIQITSQNLRASDTDSADEDLLYVILRAPRFGHLEKSKTGHYIGRTFTQREINHRAIRYIINPSFEVNSDSFEFEISDSAGNKISPDTLELTWSVLGLTESHYRICESAGTLSVKVIRRGSSKDPAFVGIKVQEISARLGQDFTHTSASLLQFDPGVSTKSWNIYVKNDGLEENDELLKVILSSPKNAVLGKTTEATIEIMDPRQGQCRNQHSIPGPIFYHTIVGNARGHQLRTDGGREGRPATSPKITQILLPNPHTSDRFTSSELPSHRPGAQRRFTGSGVLYEEATSHGAQESSRRGDVWLVTAPPSLSTDAEERPLQDSDGVDSGQQTSNATQQDKKPRICPAGWSPHHRSCYYLNAHQKSTWEDAERRCAQTFGGHMTNVHSEAAMKWLWKFADKKPFWIGLRLEGDPSSWRWTNGQPWTFSSFRKTEFPLGEPAETCVLVGRRREWQLSGCSQRRRYICSVPL</sequence>
<evidence type="ECO:0000313" key="10">
    <source>
        <dbReference type="Proteomes" id="UP000770717"/>
    </source>
</evidence>